<gene>
    <name evidence="3" type="ORF">CLF_107686</name>
</gene>
<evidence type="ECO:0000313" key="3">
    <source>
        <dbReference type="EMBL" id="GAA52252.1"/>
    </source>
</evidence>
<reference evidence="3" key="1">
    <citation type="journal article" date="2011" name="Genome Biol.">
        <title>The draft genome of the carcinogenic human liver fluke Clonorchis sinensis.</title>
        <authorList>
            <person name="Wang X."/>
            <person name="Chen W."/>
            <person name="Huang Y."/>
            <person name="Sun J."/>
            <person name="Men J."/>
            <person name="Liu H."/>
            <person name="Luo F."/>
            <person name="Guo L."/>
            <person name="Lv X."/>
            <person name="Deng C."/>
            <person name="Zhou C."/>
            <person name="Fan Y."/>
            <person name="Li X."/>
            <person name="Huang L."/>
            <person name="Hu Y."/>
            <person name="Liang C."/>
            <person name="Hu X."/>
            <person name="Xu J."/>
            <person name="Yu X."/>
        </authorList>
    </citation>
    <scope>NUCLEOTIDE SEQUENCE [LARGE SCALE GENOMIC DNA]</scope>
    <source>
        <strain evidence="3">Henan</strain>
    </source>
</reference>
<dbReference type="EMBL" id="DF143263">
    <property type="protein sequence ID" value="GAA52252.1"/>
    <property type="molecule type" value="Genomic_DNA"/>
</dbReference>
<sequence length="459" mass="52007">MTIKLSCANNVSFFPTFVATSMDFRVSHPRPTIASVTSPPPNFSNFFSRVHDNDGVGTNMVAQLACTDCSRLFPTKIGLSQHRRHAQLTQHNADKLGRVKYSGARWSQQKSQSLLRLANNLYRSCGTQTALFARLEQYFPGRSSISIKTRLWVLNWRGQQDESSSVSPEQNIGQIADYSSEADDYSVWFKQTADCAMSLLESQADSSLASFDLAFTRGYQSGIMTPEHVVPLPEFHSSRTFPDTWKTVFRCCRQLAHWMPINRKQIRRANYASIQTLYHQRRNDAASAVLDGSWKDQHKSKCGLPLNAEKYWKQCRVLLNVVNDSAFDKIFRDLSLPIRVHGSCVNTKEALVAAWGDSLHNSVDGCGLRELVALPLLNRWFVFPERVFPRIFIRGIQSRCNLLRTRVRSLLHVHSGQMILCGENRRVWCIFCSPDESRVMPDVLVIIGLQGNSQNVSIA</sequence>
<proteinExistence type="predicted"/>
<keyword evidence="3" id="KW-0540">Nuclease</keyword>
<dbReference type="GO" id="GO:0004519">
    <property type="term" value="F:endonuclease activity"/>
    <property type="evidence" value="ECO:0007669"/>
    <property type="project" value="UniProtKB-KW"/>
</dbReference>
<keyword evidence="1" id="KW-0862">Zinc</keyword>
<keyword evidence="1" id="KW-0479">Metal-binding</keyword>
<dbReference type="InterPro" id="IPR013087">
    <property type="entry name" value="Znf_C2H2_type"/>
</dbReference>
<keyword evidence="3" id="KW-0808">Transferase</keyword>
<keyword evidence="4" id="KW-1185">Reference proteome</keyword>
<accession>G7YH19</accession>
<keyword evidence="3" id="KW-0378">Hydrolase</keyword>
<keyword evidence="3" id="KW-0695">RNA-directed DNA polymerase</keyword>
<dbReference type="Proteomes" id="UP000008909">
    <property type="component" value="Unassembled WGS sequence"/>
</dbReference>
<protein>
    <submittedName>
        <fullName evidence="3">Endonuclease-reverse transcriptase</fullName>
    </submittedName>
</protein>
<name>G7YH19_CLOSI</name>
<dbReference type="GO" id="GO:0003964">
    <property type="term" value="F:RNA-directed DNA polymerase activity"/>
    <property type="evidence" value="ECO:0007669"/>
    <property type="project" value="UniProtKB-KW"/>
</dbReference>
<keyword evidence="1" id="KW-0863">Zinc-finger</keyword>
<organism evidence="3 4">
    <name type="scientific">Clonorchis sinensis</name>
    <name type="common">Chinese liver fluke</name>
    <dbReference type="NCBI Taxonomy" id="79923"/>
    <lineage>
        <taxon>Eukaryota</taxon>
        <taxon>Metazoa</taxon>
        <taxon>Spiralia</taxon>
        <taxon>Lophotrochozoa</taxon>
        <taxon>Platyhelminthes</taxon>
        <taxon>Trematoda</taxon>
        <taxon>Digenea</taxon>
        <taxon>Opisthorchiida</taxon>
        <taxon>Opisthorchiata</taxon>
        <taxon>Opisthorchiidae</taxon>
        <taxon>Clonorchis</taxon>
    </lineage>
</organism>
<evidence type="ECO:0000256" key="1">
    <source>
        <dbReference type="PROSITE-ProRule" id="PRU00042"/>
    </source>
</evidence>
<keyword evidence="3" id="KW-0255">Endonuclease</keyword>
<keyword evidence="3" id="KW-0548">Nucleotidyltransferase</keyword>
<dbReference type="AlphaFoldDB" id="G7YH19"/>
<evidence type="ECO:0000313" key="4">
    <source>
        <dbReference type="Proteomes" id="UP000008909"/>
    </source>
</evidence>
<evidence type="ECO:0000259" key="2">
    <source>
        <dbReference type="PROSITE" id="PS50157"/>
    </source>
</evidence>
<reference key="2">
    <citation type="submission" date="2011-10" db="EMBL/GenBank/DDBJ databases">
        <title>The genome and transcriptome sequence of Clonorchis sinensis provide insights into the carcinogenic liver fluke.</title>
        <authorList>
            <person name="Wang X."/>
            <person name="Huang Y."/>
            <person name="Chen W."/>
            <person name="Liu H."/>
            <person name="Guo L."/>
            <person name="Chen Y."/>
            <person name="Luo F."/>
            <person name="Zhou W."/>
            <person name="Sun J."/>
            <person name="Mao Q."/>
            <person name="Liang P."/>
            <person name="Zhou C."/>
            <person name="Tian Y."/>
            <person name="Men J."/>
            <person name="Lv X."/>
            <person name="Huang L."/>
            <person name="Zhou J."/>
            <person name="Hu Y."/>
            <person name="Li R."/>
            <person name="Zhang F."/>
            <person name="Lei H."/>
            <person name="Li X."/>
            <person name="Hu X."/>
            <person name="Liang C."/>
            <person name="Xu J."/>
            <person name="Wu Z."/>
            <person name="Yu X."/>
        </authorList>
    </citation>
    <scope>NUCLEOTIDE SEQUENCE</scope>
    <source>
        <strain>Henan</strain>
    </source>
</reference>
<dbReference type="GO" id="GO:0008270">
    <property type="term" value="F:zinc ion binding"/>
    <property type="evidence" value="ECO:0007669"/>
    <property type="project" value="UniProtKB-KW"/>
</dbReference>
<dbReference type="PROSITE" id="PS50157">
    <property type="entry name" value="ZINC_FINGER_C2H2_2"/>
    <property type="match status" value="1"/>
</dbReference>
<feature type="domain" description="C2H2-type" evidence="2">
    <location>
        <begin position="64"/>
        <end position="96"/>
    </location>
</feature>